<name>A0A2N1JDC9_9BASI</name>
<accession>A0A2N1JDC9</accession>
<evidence type="ECO:0000256" key="1">
    <source>
        <dbReference type="ARBA" id="ARBA00004604"/>
    </source>
</evidence>
<dbReference type="EMBL" id="KZ454989">
    <property type="protein sequence ID" value="PKI84546.1"/>
    <property type="molecule type" value="Genomic_DNA"/>
</dbReference>
<sequence>MRTAVKRSAPVRSAGARKPSHGKVPISSASKSRAAAPVKKVTPLAPKPKKRVRIHEAADILDAKKARKATVESEEEDDATLEGFDEPDSDSEDAEDDVLATRAAPSVGEIVRLPNSRDDAVVRQRLDQAKSRHAERSDGETGVVYIGRLPHGFFETQLKAYFSQFGDIRRLRLSRNKKTGHSKHYAFIEFDAKEVAEIVVDTMNNYLLDGHLVQMAMIPDRDVNPNMWIGANRTFRKVPTDRIERLSASA</sequence>
<dbReference type="SMART" id="SM00360">
    <property type="entry name" value="RRM"/>
    <property type="match status" value="1"/>
</dbReference>
<dbReference type="AlphaFoldDB" id="A0A2N1JDC9"/>
<feature type="compositionally biased region" description="Acidic residues" evidence="5">
    <location>
        <begin position="72"/>
        <end position="97"/>
    </location>
</feature>
<proteinExistence type="predicted"/>
<dbReference type="CDD" id="cd12307">
    <property type="entry name" value="RRM_NIFK_like"/>
    <property type="match status" value="1"/>
</dbReference>
<keyword evidence="3" id="KW-0539">Nucleus</keyword>
<feature type="region of interest" description="Disordered" evidence="5">
    <location>
        <begin position="1"/>
        <end position="97"/>
    </location>
</feature>
<dbReference type="PROSITE" id="PS50102">
    <property type="entry name" value="RRM"/>
    <property type="match status" value="1"/>
</dbReference>
<evidence type="ECO:0000256" key="2">
    <source>
        <dbReference type="ARBA" id="ARBA00022884"/>
    </source>
</evidence>
<keyword evidence="8" id="KW-1185">Reference proteome</keyword>
<feature type="compositionally biased region" description="Basic and acidic residues" evidence="5">
    <location>
        <begin position="54"/>
        <end position="64"/>
    </location>
</feature>
<evidence type="ECO:0000256" key="5">
    <source>
        <dbReference type="SAM" id="MobiDB-lite"/>
    </source>
</evidence>
<evidence type="ECO:0000256" key="4">
    <source>
        <dbReference type="PROSITE-ProRule" id="PRU00176"/>
    </source>
</evidence>
<gene>
    <name evidence="7" type="ORF">MVES_001419</name>
</gene>
<dbReference type="InterPro" id="IPR035979">
    <property type="entry name" value="RBD_domain_sf"/>
</dbReference>
<dbReference type="Pfam" id="PF00076">
    <property type="entry name" value="RRM_1"/>
    <property type="match status" value="1"/>
</dbReference>
<feature type="domain" description="RRM" evidence="6">
    <location>
        <begin position="142"/>
        <end position="220"/>
    </location>
</feature>
<protein>
    <recommendedName>
        <fullName evidence="6">RRM domain-containing protein</fullName>
    </recommendedName>
</protein>
<evidence type="ECO:0000259" key="6">
    <source>
        <dbReference type="PROSITE" id="PS50102"/>
    </source>
</evidence>
<dbReference type="GO" id="GO:0003723">
    <property type="term" value="F:RNA binding"/>
    <property type="evidence" value="ECO:0007669"/>
    <property type="project" value="UniProtKB-UniRule"/>
</dbReference>
<evidence type="ECO:0000313" key="8">
    <source>
        <dbReference type="Proteomes" id="UP000232875"/>
    </source>
</evidence>
<evidence type="ECO:0000256" key="3">
    <source>
        <dbReference type="ARBA" id="ARBA00023242"/>
    </source>
</evidence>
<dbReference type="InterPro" id="IPR000504">
    <property type="entry name" value="RRM_dom"/>
</dbReference>
<dbReference type="SUPFAM" id="SSF54928">
    <property type="entry name" value="RNA-binding domain, RBD"/>
    <property type="match status" value="1"/>
</dbReference>
<dbReference type="GO" id="GO:0005730">
    <property type="term" value="C:nucleolus"/>
    <property type="evidence" value="ECO:0007669"/>
    <property type="project" value="UniProtKB-SubCell"/>
</dbReference>
<keyword evidence="2 4" id="KW-0694">RNA-binding</keyword>
<reference evidence="7 8" key="1">
    <citation type="submission" date="2017-10" db="EMBL/GenBank/DDBJ databases">
        <title>A novel species of cold-tolerant Malassezia isolated from bats.</title>
        <authorList>
            <person name="Lorch J.M."/>
            <person name="Palmer J.M."/>
            <person name="Vanderwolf K.J."/>
            <person name="Schmidt K.Z."/>
            <person name="Verant M.L."/>
            <person name="Weller T.J."/>
            <person name="Blehert D.S."/>
        </authorList>
    </citation>
    <scope>NUCLEOTIDE SEQUENCE [LARGE SCALE GENOMIC DNA]</scope>
    <source>
        <strain evidence="7 8">NWHC:44797-103</strain>
    </source>
</reference>
<comment type="subcellular location">
    <subcellularLocation>
        <location evidence="1">Nucleus</location>
        <location evidence="1">Nucleolus</location>
    </subcellularLocation>
</comment>
<dbReference type="InterPro" id="IPR012677">
    <property type="entry name" value="Nucleotide-bd_a/b_plait_sf"/>
</dbReference>
<evidence type="ECO:0000313" key="7">
    <source>
        <dbReference type="EMBL" id="PKI84546.1"/>
    </source>
</evidence>
<dbReference type="PANTHER" id="PTHR46754">
    <property type="entry name" value="MKI67 FHA DOMAIN-INTERACTING NUCLEOLAR PHOSPHOPROTEIN"/>
    <property type="match status" value="1"/>
</dbReference>
<dbReference type="STRING" id="2020962.A0A2N1JDC9"/>
<dbReference type="OrthoDB" id="21467at2759"/>
<organism evidence="7 8">
    <name type="scientific">Malassezia vespertilionis</name>
    <dbReference type="NCBI Taxonomy" id="2020962"/>
    <lineage>
        <taxon>Eukaryota</taxon>
        <taxon>Fungi</taxon>
        <taxon>Dikarya</taxon>
        <taxon>Basidiomycota</taxon>
        <taxon>Ustilaginomycotina</taxon>
        <taxon>Malasseziomycetes</taxon>
        <taxon>Malasseziales</taxon>
        <taxon>Malasseziaceae</taxon>
        <taxon>Malassezia</taxon>
    </lineage>
</organism>
<dbReference type="Proteomes" id="UP000232875">
    <property type="component" value="Unassembled WGS sequence"/>
</dbReference>
<dbReference type="Gene3D" id="3.30.70.330">
    <property type="match status" value="1"/>
</dbReference>